<sequence>MKLVVCNINGQILGTNECWGFGPTKKVDNMAVLFVGSTMMYFERRRYGHVKRIHFNPLYMNHVVTDSRRMIVKRRQWTLRDYVAYVRAGLIVLDDILAADFLFAPVVHDDHWWCYVVNCQEKKLYVLDSIGHSNKNRKRIDKAVAHNFGLVFGMLMKCSEDDFPKFEVHCEITPIQPNLYDCCIIVLQMMDLWDGQKKFDDNNMPNYTNEQLQLIRHQYIWSWILDVDNIYRQEVLQYYDALL</sequence>
<keyword evidence="6" id="KW-1185">Reference proteome</keyword>
<feature type="domain" description="Ubiquitin-like protease family profile" evidence="4">
    <location>
        <begin position="3"/>
        <end position="193"/>
    </location>
</feature>
<dbReference type="InterPro" id="IPR003653">
    <property type="entry name" value="Peptidase_C48_C"/>
</dbReference>
<dbReference type="SUPFAM" id="SSF54001">
    <property type="entry name" value="Cysteine proteinases"/>
    <property type="match status" value="1"/>
</dbReference>
<evidence type="ECO:0000256" key="1">
    <source>
        <dbReference type="ARBA" id="ARBA00005234"/>
    </source>
</evidence>
<gene>
    <name evidence="5" type="ORF">DEO72_LG7g1150</name>
</gene>
<evidence type="ECO:0000256" key="3">
    <source>
        <dbReference type="ARBA" id="ARBA00022801"/>
    </source>
</evidence>
<evidence type="ECO:0000313" key="6">
    <source>
        <dbReference type="Proteomes" id="UP000501690"/>
    </source>
</evidence>
<keyword evidence="2 5" id="KW-0645">Protease</keyword>
<keyword evidence="3" id="KW-0378">Hydrolase</keyword>
<dbReference type="EMBL" id="CP039351">
    <property type="protein sequence ID" value="QCD99863.1"/>
    <property type="molecule type" value="Genomic_DNA"/>
</dbReference>
<dbReference type="Gene3D" id="3.40.395.10">
    <property type="entry name" value="Adenoviral Proteinase, Chain A"/>
    <property type="match status" value="1"/>
</dbReference>
<dbReference type="GO" id="GO:0008234">
    <property type="term" value="F:cysteine-type peptidase activity"/>
    <property type="evidence" value="ECO:0007669"/>
    <property type="project" value="InterPro"/>
</dbReference>
<dbReference type="Pfam" id="PF02902">
    <property type="entry name" value="Peptidase_C48"/>
    <property type="match status" value="1"/>
</dbReference>
<dbReference type="GO" id="GO:0006508">
    <property type="term" value="P:proteolysis"/>
    <property type="evidence" value="ECO:0007669"/>
    <property type="project" value="UniProtKB-KW"/>
</dbReference>
<dbReference type="InterPro" id="IPR038765">
    <property type="entry name" value="Papain-like_cys_pep_sf"/>
</dbReference>
<dbReference type="AlphaFoldDB" id="A0A4D6MGE5"/>
<evidence type="ECO:0000256" key="2">
    <source>
        <dbReference type="ARBA" id="ARBA00022670"/>
    </source>
</evidence>
<name>A0A4D6MGE5_VIGUN</name>
<evidence type="ECO:0000259" key="4">
    <source>
        <dbReference type="PROSITE" id="PS50600"/>
    </source>
</evidence>
<dbReference type="Proteomes" id="UP000501690">
    <property type="component" value="Linkage Group LG7"/>
</dbReference>
<reference evidence="5 6" key="1">
    <citation type="submission" date="2019-04" db="EMBL/GenBank/DDBJ databases">
        <title>An improved genome assembly and genetic linkage map for asparagus bean, Vigna unguiculata ssp. sesquipedialis.</title>
        <authorList>
            <person name="Xia Q."/>
            <person name="Zhang R."/>
            <person name="Dong Y."/>
        </authorList>
    </citation>
    <scope>NUCLEOTIDE SEQUENCE [LARGE SCALE GENOMIC DNA]</scope>
    <source>
        <tissue evidence="5">Leaf</tissue>
    </source>
</reference>
<organism evidence="5 6">
    <name type="scientific">Vigna unguiculata</name>
    <name type="common">Cowpea</name>
    <dbReference type="NCBI Taxonomy" id="3917"/>
    <lineage>
        <taxon>Eukaryota</taxon>
        <taxon>Viridiplantae</taxon>
        <taxon>Streptophyta</taxon>
        <taxon>Embryophyta</taxon>
        <taxon>Tracheophyta</taxon>
        <taxon>Spermatophyta</taxon>
        <taxon>Magnoliopsida</taxon>
        <taxon>eudicotyledons</taxon>
        <taxon>Gunneridae</taxon>
        <taxon>Pentapetalae</taxon>
        <taxon>rosids</taxon>
        <taxon>fabids</taxon>
        <taxon>Fabales</taxon>
        <taxon>Fabaceae</taxon>
        <taxon>Papilionoideae</taxon>
        <taxon>50 kb inversion clade</taxon>
        <taxon>NPAAA clade</taxon>
        <taxon>indigoferoid/millettioid clade</taxon>
        <taxon>Phaseoleae</taxon>
        <taxon>Vigna</taxon>
    </lineage>
</organism>
<evidence type="ECO:0000313" key="5">
    <source>
        <dbReference type="EMBL" id="QCD99863.1"/>
    </source>
</evidence>
<dbReference type="PROSITE" id="PS50600">
    <property type="entry name" value="ULP_PROTEASE"/>
    <property type="match status" value="1"/>
</dbReference>
<comment type="similarity">
    <text evidence="1">Belongs to the peptidase C48 family.</text>
</comment>
<protein>
    <submittedName>
        <fullName evidence="5">Ulp1 protease family</fullName>
    </submittedName>
</protein>
<accession>A0A4D6MGE5</accession>
<proteinExistence type="inferred from homology"/>